<evidence type="ECO:0000313" key="3">
    <source>
        <dbReference type="Proteomes" id="UP000509594"/>
    </source>
</evidence>
<gene>
    <name evidence="2" type="ORF">HWN40_08420</name>
</gene>
<proteinExistence type="predicted"/>
<organism evidence="2 3">
    <name type="scientific">Methanolobus zinderi</name>
    <dbReference type="NCBI Taxonomy" id="536044"/>
    <lineage>
        <taxon>Archaea</taxon>
        <taxon>Methanobacteriati</taxon>
        <taxon>Methanobacteriota</taxon>
        <taxon>Stenosarchaea group</taxon>
        <taxon>Methanomicrobia</taxon>
        <taxon>Methanosarcinales</taxon>
        <taxon>Methanosarcinaceae</taxon>
        <taxon>Methanolobus</taxon>
    </lineage>
</organism>
<feature type="region of interest" description="Disordered" evidence="1">
    <location>
        <begin position="149"/>
        <end position="192"/>
    </location>
</feature>
<name>A0A7D5I9A8_9EURY</name>
<reference evidence="2 3" key="1">
    <citation type="submission" date="2020-06" db="EMBL/GenBank/DDBJ databases">
        <title>Methanolobus halotolerans sp. nov., isolated from a saline lake Tus in Siberia.</title>
        <authorList>
            <person name="Shen Y."/>
            <person name="Chen S.-C."/>
            <person name="Lai M.-C."/>
            <person name="Huang H.-H."/>
            <person name="Chiu H.-H."/>
            <person name="Tang S.-L."/>
            <person name="Rogozin D.Y."/>
            <person name="Degermendzhy A.G."/>
        </authorList>
    </citation>
    <scope>NUCLEOTIDE SEQUENCE [LARGE SCALE GENOMIC DNA]</scope>
    <source>
        <strain evidence="2 3">DSM 21339</strain>
    </source>
</reference>
<sequence length="428" mass="48396">MSKIPTDIQILQEQNRQTAIKNLKDAYGLIEKLVQKTYIDNDMDANSSLRNIRTDVSRIISEMGTKGLGNFDGKEGNLEDFYDSEDRFIATSTAFLEAVNNSLLSQDTVDIFLLETQLGQFEKSLNERILIDQNVLAEFKEKEMEAGLSNDNIGSDATSMEKEAPGTGSFMGVSSDKSTPSEKLPGPFGIKSSEISGISNEKQKTETEIISFSDEPDTETLSGIYNYFNLLEHKYSHNQPEVSHDGNYIGDKKWSFDVSDRRIIGLVKDGVFRELLHFETYWHPMDDVREMMQFVQSRANAVPGGQFRSLCLVASVWNNEIKDWAKGFMHPRLVIFLYELDTGDLIFNESVDTGRNLYIWHSSGREIVSLEDGLQEFMENNEYFDARDIAEETGLNVRGAEKFLQKLADRKKIISIGFGTSSYTKSGL</sequence>
<evidence type="ECO:0000256" key="1">
    <source>
        <dbReference type="SAM" id="MobiDB-lite"/>
    </source>
</evidence>
<protein>
    <submittedName>
        <fullName evidence="2">Uncharacterized protein</fullName>
    </submittedName>
</protein>
<evidence type="ECO:0000313" key="2">
    <source>
        <dbReference type="EMBL" id="QLC50262.1"/>
    </source>
</evidence>
<feature type="compositionally biased region" description="Polar residues" evidence="1">
    <location>
        <begin position="149"/>
        <end position="158"/>
    </location>
</feature>
<dbReference type="Proteomes" id="UP000509594">
    <property type="component" value="Chromosome"/>
</dbReference>
<dbReference type="EMBL" id="CP058215">
    <property type="protein sequence ID" value="QLC50262.1"/>
    <property type="molecule type" value="Genomic_DNA"/>
</dbReference>
<dbReference type="RefSeq" id="WP_176965318.1">
    <property type="nucleotide sequence ID" value="NZ_CP058215.1"/>
</dbReference>
<dbReference type="OrthoDB" id="141915at2157"/>
<dbReference type="GeneID" id="55821693"/>
<dbReference type="KEGG" id="mzi:HWN40_08420"/>
<accession>A0A7D5I9A8</accession>
<dbReference type="AlphaFoldDB" id="A0A7D5I9A8"/>
<keyword evidence="3" id="KW-1185">Reference proteome</keyword>